<dbReference type="PROSITE" id="PS50157">
    <property type="entry name" value="ZINC_FINGER_C2H2_2"/>
    <property type="match status" value="6"/>
</dbReference>
<evidence type="ECO:0000259" key="6">
    <source>
        <dbReference type="PROSITE" id="PS50157"/>
    </source>
</evidence>
<evidence type="ECO:0000256" key="3">
    <source>
        <dbReference type="ARBA" id="ARBA00022771"/>
    </source>
</evidence>
<feature type="domain" description="C2H2-type" evidence="6">
    <location>
        <begin position="242"/>
        <end position="269"/>
    </location>
</feature>
<keyword evidence="2" id="KW-0677">Repeat</keyword>
<dbReference type="PANTHER" id="PTHR24409:SF295">
    <property type="entry name" value="AZ2-RELATED"/>
    <property type="match status" value="1"/>
</dbReference>
<name>A0ABM1NFE3_NICVS</name>
<accession>A0ABM1NFE3</accession>
<dbReference type="Pfam" id="PF00096">
    <property type="entry name" value="zf-C2H2"/>
    <property type="match status" value="2"/>
</dbReference>
<feature type="domain" description="C2H2-type" evidence="6">
    <location>
        <begin position="186"/>
        <end position="213"/>
    </location>
</feature>
<dbReference type="GeneID" id="108568769"/>
<dbReference type="InterPro" id="IPR022755">
    <property type="entry name" value="Znf_C2H2_jaz"/>
</dbReference>
<dbReference type="Pfam" id="PF12171">
    <property type="entry name" value="zf-C2H2_jaz"/>
    <property type="match status" value="1"/>
</dbReference>
<keyword evidence="1" id="KW-0479">Metal-binding</keyword>
<sequence>METQHCFLCSGINNYTIKINEENRTIHSGTNLLMFLMMLFEEYKENLQNNSVCEFCFGTINELDFAKERTKTLSHIFLDYWNTKRNDPQPVIIKQELSEEVIEESYEKQLKVDNYLVNDVHMNNSSLADEQVQIKVENQDIFEEIIEEAHTVKEEIDIEEQIVQQDVVNYEQITLNQQTNQTKRLFYCVLCDKQFKHKKTLNIHMGVHTEFNAHICDICNKSFNHKVYLSRHMIVHTDTFPYECEICKKKFKHDSSMRTHRLTHSKDRHFECSTCNCSFKSKIHLKNHINNVHIGEYQHQCELCERKFKRRCHLKSHYQTHKRNNLQHFCSFCESSFKLQRNLKKHILIVHKDKCKGKENIEIPEDNLMQSQISRRPQELFEF</sequence>
<reference evidence="8" key="1">
    <citation type="submission" date="2025-08" db="UniProtKB">
        <authorList>
            <consortium name="RefSeq"/>
        </authorList>
    </citation>
    <scope>IDENTIFICATION</scope>
    <source>
        <tissue evidence="8">Whole Larva</tissue>
    </source>
</reference>
<dbReference type="Proteomes" id="UP000695000">
    <property type="component" value="Unplaced"/>
</dbReference>
<gene>
    <name evidence="8" type="primary">LOC108568769</name>
</gene>
<dbReference type="RefSeq" id="XP_017785543.1">
    <property type="nucleotide sequence ID" value="XM_017930054.1"/>
</dbReference>
<dbReference type="Pfam" id="PF12874">
    <property type="entry name" value="zf-met"/>
    <property type="match status" value="2"/>
</dbReference>
<keyword evidence="4" id="KW-0862">Zinc</keyword>
<evidence type="ECO:0000313" key="8">
    <source>
        <dbReference type="RefSeq" id="XP_017785543.1"/>
    </source>
</evidence>
<dbReference type="Gene3D" id="3.30.160.60">
    <property type="entry name" value="Classic Zinc Finger"/>
    <property type="match status" value="4"/>
</dbReference>
<feature type="domain" description="C2H2-type" evidence="6">
    <location>
        <begin position="299"/>
        <end position="326"/>
    </location>
</feature>
<feature type="domain" description="C2H2-type" evidence="6">
    <location>
        <begin position="328"/>
        <end position="356"/>
    </location>
</feature>
<feature type="domain" description="C2H2-type" evidence="6">
    <location>
        <begin position="214"/>
        <end position="241"/>
    </location>
</feature>
<dbReference type="SUPFAM" id="SSF57667">
    <property type="entry name" value="beta-beta-alpha zinc fingers"/>
    <property type="match status" value="3"/>
</dbReference>
<keyword evidence="7" id="KW-1185">Reference proteome</keyword>
<proteinExistence type="predicted"/>
<protein>
    <submittedName>
        <fullName evidence="8">Zinc finger protein 39-like</fullName>
    </submittedName>
</protein>
<evidence type="ECO:0000256" key="1">
    <source>
        <dbReference type="ARBA" id="ARBA00022723"/>
    </source>
</evidence>
<evidence type="ECO:0000256" key="2">
    <source>
        <dbReference type="ARBA" id="ARBA00022737"/>
    </source>
</evidence>
<dbReference type="SMART" id="SM00355">
    <property type="entry name" value="ZnF_C2H2"/>
    <property type="match status" value="6"/>
</dbReference>
<evidence type="ECO:0000313" key="7">
    <source>
        <dbReference type="Proteomes" id="UP000695000"/>
    </source>
</evidence>
<evidence type="ECO:0000256" key="4">
    <source>
        <dbReference type="ARBA" id="ARBA00022833"/>
    </source>
</evidence>
<dbReference type="PANTHER" id="PTHR24409">
    <property type="entry name" value="ZINC FINGER PROTEIN 142"/>
    <property type="match status" value="1"/>
</dbReference>
<dbReference type="PROSITE" id="PS00028">
    <property type="entry name" value="ZINC_FINGER_C2H2_1"/>
    <property type="match status" value="6"/>
</dbReference>
<evidence type="ECO:0000256" key="5">
    <source>
        <dbReference type="PROSITE-ProRule" id="PRU00042"/>
    </source>
</evidence>
<keyword evidence="3 5" id="KW-0863">Zinc-finger</keyword>
<organism evidence="7 8">
    <name type="scientific">Nicrophorus vespilloides</name>
    <name type="common">Boreal carrion beetle</name>
    <dbReference type="NCBI Taxonomy" id="110193"/>
    <lineage>
        <taxon>Eukaryota</taxon>
        <taxon>Metazoa</taxon>
        <taxon>Ecdysozoa</taxon>
        <taxon>Arthropoda</taxon>
        <taxon>Hexapoda</taxon>
        <taxon>Insecta</taxon>
        <taxon>Pterygota</taxon>
        <taxon>Neoptera</taxon>
        <taxon>Endopterygota</taxon>
        <taxon>Coleoptera</taxon>
        <taxon>Polyphaga</taxon>
        <taxon>Staphyliniformia</taxon>
        <taxon>Silphidae</taxon>
        <taxon>Nicrophorinae</taxon>
        <taxon>Nicrophorus</taxon>
    </lineage>
</organism>
<dbReference type="InterPro" id="IPR036236">
    <property type="entry name" value="Znf_C2H2_sf"/>
</dbReference>
<feature type="domain" description="C2H2-type" evidence="6">
    <location>
        <begin position="270"/>
        <end position="298"/>
    </location>
</feature>
<dbReference type="InterPro" id="IPR013087">
    <property type="entry name" value="Znf_C2H2_type"/>
</dbReference>